<evidence type="ECO:0000313" key="4">
    <source>
        <dbReference type="Proteomes" id="UP000275408"/>
    </source>
</evidence>
<dbReference type="InterPro" id="IPR016187">
    <property type="entry name" value="CTDL_fold"/>
</dbReference>
<evidence type="ECO:0000256" key="1">
    <source>
        <dbReference type="ARBA" id="ARBA00023157"/>
    </source>
</evidence>
<dbReference type="Gene3D" id="2.60.120.200">
    <property type="match status" value="1"/>
</dbReference>
<reference evidence="3 4" key="1">
    <citation type="journal article" date="2018" name="Sci. Rep.">
        <title>Comparative analysis of the Pocillopora damicornis genome highlights role of immune system in coral evolution.</title>
        <authorList>
            <person name="Cunning R."/>
            <person name="Bay R.A."/>
            <person name="Gillette P."/>
            <person name="Baker A.C."/>
            <person name="Traylor-Knowles N."/>
        </authorList>
    </citation>
    <scope>NUCLEOTIDE SEQUENCE [LARGE SCALE GENOMIC DNA]</scope>
    <source>
        <strain evidence="3">RSMAS</strain>
        <tissue evidence="3">Whole animal</tissue>
    </source>
</reference>
<gene>
    <name evidence="3" type="ORF">pdam_00005317</name>
</gene>
<keyword evidence="1" id="KW-1015">Disulfide bond</keyword>
<dbReference type="InterPro" id="IPR050111">
    <property type="entry name" value="C-type_lectin/snaclec_domain"/>
</dbReference>
<dbReference type="Gene3D" id="3.10.100.10">
    <property type="entry name" value="Mannose-Binding Protein A, subunit A"/>
    <property type="match status" value="1"/>
</dbReference>
<feature type="domain" description="C-type lectin" evidence="2">
    <location>
        <begin position="244"/>
        <end position="326"/>
    </location>
</feature>
<keyword evidence="4" id="KW-1185">Reference proteome</keyword>
<dbReference type="EMBL" id="RCHS01002320">
    <property type="protein sequence ID" value="RMX47971.1"/>
    <property type="molecule type" value="Genomic_DNA"/>
</dbReference>
<comment type="caution">
    <text evidence="3">The sequence shown here is derived from an EMBL/GenBank/DDBJ whole genome shotgun (WGS) entry which is preliminary data.</text>
</comment>
<evidence type="ECO:0000259" key="2">
    <source>
        <dbReference type="PROSITE" id="PS50041"/>
    </source>
</evidence>
<dbReference type="Proteomes" id="UP000275408">
    <property type="component" value="Unassembled WGS sequence"/>
</dbReference>
<dbReference type="InterPro" id="IPR001304">
    <property type="entry name" value="C-type_lectin-like"/>
</dbReference>
<proteinExistence type="predicted"/>
<dbReference type="SMART" id="SM00034">
    <property type="entry name" value="CLECT"/>
    <property type="match status" value="1"/>
</dbReference>
<sequence length="331" mass="37712">MQPITCVWQCVDTPLCFSMNVRSLPTGWVTCELNNSSKTADPQDFLFSPETRYQQLVKVEHCTTKQCIYKDVFQDGWFRFGSKLLKSFSERKTWEEARQFCHSIDGELVSITHENENEFISHLLDRVKIDETGENKQLVNVIKHWKLDGSDSDVGLANDAEYTEEDGVKTLHLNGTASSSLPHGEWFHAAAVWDRDKHMAYLFLNGKKIASQSVSSDAAPKDYNPSKEFDIGRKRNSGATLKGYLRDLMIIEPSFSEAWIGFNDLDTEGTFDWPNGTHVTFTKWAPEQPDTRNILMNEDHDCVGMKFGEGTWDDISCAKHLPFVCEKKAYG</sequence>
<dbReference type="PROSITE" id="PS00615">
    <property type="entry name" value="C_TYPE_LECTIN_1"/>
    <property type="match status" value="1"/>
</dbReference>
<dbReference type="Pfam" id="PF00059">
    <property type="entry name" value="Lectin_C"/>
    <property type="match status" value="2"/>
</dbReference>
<evidence type="ECO:0000313" key="3">
    <source>
        <dbReference type="EMBL" id="RMX47971.1"/>
    </source>
</evidence>
<dbReference type="AlphaFoldDB" id="A0A3M6U2X7"/>
<organism evidence="3 4">
    <name type="scientific">Pocillopora damicornis</name>
    <name type="common">Cauliflower coral</name>
    <name type="synonym">Millepora damicornis</name>
    <dbReference type="NCBI Taxonomy" id="46731"/>
    <lineage>
        <taxon>Eukaryota</taxon>
        <taxon>Metazoa</taxon>
        <taxon>Cnidaria</taxon>
        <taxon>Anthozoa</taxon>
        <taxon>Hexacorallia</taxon>
        <taxon>Scleractinia</taxon>
        <taxon>Astrocoeniina</taxon>
        <taxon>Pocilloporidae</taxon>
        <taxon>Pocillopora</taxon>
    </lineage>
</organism>
<name>A0A3M6U2X7_POCDA</name>
<dbReference type="SUPFAM" id="SSF49899">
    <property type="entry name" value="Concanavalin A-like lectins/glucanases"/>
    <property type="match status" value="1"/>
</dbReference>
<dbReference type="InterPro" id="IPR016186">
    <property type="entry name" value="C-type_lectin-like/link_sf"/>
</dbReference>
<dbReference type="OrthoDB" id="5984687at2759"/>
<dbReference type="PANTHER" id="PTHR22803">
    <property type="entry name" value="MANNOSE, PHOSPHOLIPASE, LECTIN RECEPTOR RELATED"/>
    <property type="match status" value="1"/>
</dbReference>
<dbReference type="PROSITE" id="PS50041">
    <property type="entry name" value="C_TYPE_LECTIN_2"/>
    <property type="match status" value="1"/>
</dbReference>
<dbReference type="InterPro" id="IPR013320">
    <property type="entry name" value="ConA-like_dom_sf"/>
</dbReference>
<accession>A0A3M6U2X7</accession>
<protein>
    <recommendedName>
        <fullName evidence="2">C-type lectin domain-containing protein</fullName>
    </recommendedName>
</protein>
<dbReference type="InterPro" id="IPR018378">
    <property type="entry name" value="C-type_lectin_CS"/>
</dbReference>
<dbReference type="SUPFAM" id="SSF56436">
    <property type="entry name" value="C-type lectin-like"/>
    <property type="match status" value="1"/>
</dbReference>